<name>A0A9X7W1K8_9BACL</name>
<proteinExistence type="predicted"/>
<dbReference type="Proteomes" id="UP000663505">
    <property type="component" value="Chromosome"/>
</dbReference>
<dbReference type="KEGG" id="afx:JZ786_06555"/>
<accession>A0A9X7W1K8</accession>
<organism evidence="1 2">
    <name type="scientific">Alicyclobacillus mengziensis</name>
    <dbReference type="NCBI Taxonomy" id="2931921"/>
    <lineage>
        <taxon>Bacteria</taxon>
        <taxon>Bacillati</taxon>
        <taxon>Bacillota</taxon>
        <taxon>Bacilli</taxon>
        <taxon>Bacillales</taxon>
        <taxon>Alicyclobacillaceae</taxon>
        <taxon>Alicyclobacillus</taxon>
    </lineage>
</organism>
<gene>
    <name evidence="1" type="ORF">JZ786_06555</name>
</gene>
<evidence type="ECO:0000313" key="1">
    <source>
        <dbReference type="EMBL" id="QSO48625.1"/>
    </source>
</evidence>
<dbReference type="AlphaFoldDB" id="A0A9X7W1K8"/>
<reference evidence="1 2" key="1">
    <citation type="submission" date="2021-02" db="EMBL/GenBank/DDBJ databases">
        <title>Alicyclobacillus curvatus sp. nov. and Alicyclobacillus mengziensis sp. nov., two acidophilic bacteria isolated from acid mine drainage.</title>
        <authorList>
            <person name="Huang Y."/>
        </authorList>
    </citation>
    <scope>NUCLEOTIDE SEQUENCE [LARGE SCALE GENOMIC DNA]</scope>
    <source>
        <strain evidence="1 2">S30H14</strain>
    </source>
</reference>
<evidence type="ECO:0000313" key="2">
    <source>
        <dbReference type="Proteomes" id="UP000663505"/>
    </source>
</evidence>
<sequence length="51" mass="5945">MKWTKEDAMTLGDVVRRIRNEYLGSIVCYVYQQALENRPLLKVLKTLCLTA</sequence>
<keyword evidence="2" id="KW-1185">Reference proteome</keyword>
<dbReference type="EMBL" id="CP071182">
    <property type="protein sequence ID" value="QSO48625.1"/>
    <property type="molecule type" value="Genomic_DNA"/>
</dbReference>
<dbReference type="RefSeq" id="WP_206657955.1">
    <property type="nucleotide sequence ID" value="NZ_CP071182.1"/>
</dbReference>
<protein>
    <submittedName>
        <fullName evidence="1">Uncharacterized protein</fullName>
    </submittedName>
</protein>